<dbReference type="EMBL" id="SCEB01003131">
    <property type="protein sequence ID" value="RXM94653.1"/>
    <property type="molecule type" value="Genomic_DNA"/>
</dbReference>
<protein>
    <recommendedName>
        <fullName evidence="1">STAT transcription factor protein interaction domain-containing protein</fullName>
    </recommendedName>
</protein>
<dbReference type="InterPro" id="IPR013799">
    <property type="entry name" value="STAT_TF_prot_interaction"/>
</dbReference>
<sequence length="105" mass="11969">MALWKKVQCLPTETLNSLYPPTFPIEVRHYLASWLEEQPWYVLGGGISSDLELECSSFKSFKYSNLMPDNIILHMLHKNDHVNTRTAAVILIPKTTAGSHYDGTF</sequence>
<gene>
    <name evidence="2" type="ORF">EOD39_17755</name>
</gene>
<dbReference type="Proteomes" id="UP000289886">
    <property type="component" value="Unassembled WGS sequence"/>
</dbReference>
<reference evidence="2 3" key="1">
    <citation type="submission" date="2019-01" db="EMBL/GenBank/DDBJ databases">
        <title>Draft Genome and Complete Hox-Cluster Characterization of the Sterlet Sturgeon (Acipenser ruthenus).</title>
        <authorList>
            <person name="Wei Q."/>
        </authorList>
    </citation>
    <scope>NUCLEOTIDE SEQUENCE [LARGE SCALE GENOMIC DNA]</scope>
    <source>
        <strain evidence="2">WHYD16114868_AA</strain>
        <tissue evidence="2">Blood</tissue>
    </source>
</reference>
<dbReference type="AlphaFoldDB" id="A0A444V2J2"/>
<proteinExistence type="predicted"/>
<dbReference type="SMART" id="SM00964">
    <property type="entry name" value="STAT_int"/>
    <property type="match status" value="1"/>
</dbReference>
<organism evidence="2 3">
    <name type="scientific">Acipenser ruthenus</name>
    <name type="common">Sterlet sturgeon</name>
    <dbReference type="NCBI Taxonomy" id="7906"/>
    <lineage>
        <taxon>Eukaryota</taxon>
        <taxon>Metazoa</taxon>
        <taxon>Chordata</taxon>
        <taxon>Craniata</taxon>
        <taxon>Vertebrata</taxon>
        <taxon>Euteleostomi</taxon>
        <taxon>Actinopterygii</taxon>
        <taxon>Chondrostei</taxon>
        <taxon>Acipenseriformes</taxon>
        <taxon>Acipenseridae</taxon>
        <taxon>Acipenser</taxon>
    </lineage>
</organism>
<dbReference type="SUPFAM" id="SSF48092">
    <property type="entry name" value="Transcription factor STAT-4 N-domain"/>
    <property type="match status" value="1"/>
</dbReference>
<feature type="domain" description="STAT transcription factor protein interaction" evidence="1">
    <location>
        <begin position="2"/>
        <end position="88"/>
    </location>
</feature>
<evidence type="ECO:0000259" key="1">
    <source>
        <dbReference type="SMART" id="SM00964"/>
    </source>
</evidence>
<dbReference type="GO" id="GO:0007165">
    <property type="term" value="P:signal transduction"/>
    <property type="evidence" value="ECO:0007669"/>
    <property type="project" value="InterPro"/>
</dbReference>
<evidence type="ECO:0000313" key="2">
    <source>
        <dbReference type="EMBL" id="RXM94653.1"/>
    </source>
</evidence>
<accession>A0A444V2J2</accession>
<dbReference type="Pfam" id="PF02865">
    <property type="entry name" value="STAT_int"/>
    <property type="match status" value="1"/>
</dbReference>
<evidence type="ECO:0000313" key="3">
    <source>
        <dbReference type="Proteomes" id="UP000289886"/>
    </source>
</evidence>
<dbReference type="GO" id="GO:0006355">
    <property type="term" value="P:regulation of DNA-templated transcription"/>
    <property type="evidence" value="ECO:0007669"/>
    <property type="project" value="InterPro"/>
</dbReference>
<comment type="caution">
    <text evidence="2">The sequence shown here is derived from an EMBL/GenBank/DDBJ whole genome shotgun (WGS) entry which is preliminary data.</text>
</comment>
<dbReference type="InterPro" id="IPR036535">
    <property type="entry name" value="STAT_N_sf"/>
</dbReference>
<name>A0A444V2J2_ACIRT</name>
<keyword evidence="3" id="KW-1185">Reference proteome</keyword>
<dbReference type="Gene3D" id="1.10.532.10">
    <property type="entry name" value="STAT transcription factor, N-terminal domain"/>
    <property type="match status" value="1"/>
</dbReference>